<gene>
    <name evidence="10" type="primary">ispE</name>
    <name evidence="13" type="ORF">SAMN05421853_106171</name>
</gene>
<dbReference type="Proteomes" id="UP000243106">
    <property type="component" value="Unassembled WGS sequence"/>
</dbReference>
<feature type="domain" description="GHMP kinase C-terminal" evidence="12">
    <location>
        <begin position="206"/>
        <end position="260"/>
    </location>
</feature>
<evidence type="ECO:0000256" key="3">
    <source>
        <dbReference type="ARBA" id="ARBA00017473"/>
    </source>
</evidence>
<dbReference type="GO" id="GO:0005524">
    <property type="term" value="F:ATP binding"/>
    <property type="evidence" value="ECO:0007669"/>
    <property type="project" value="UniProtKB-UniRule"/>
</dbReference>
<protein>
    <recommendedName>
        <fullName evidence="3 10">4-diphosphocytidyl-2-C-methyl-D-erythritol kinase</fullName>
        <shortName evidence="10">CMK</shortName>
        <ecNumber evidence="2 10">2.7.1.148</ecNumber>
    </recommendedName>
    <alternativeName>
        <fullName evidence="9 10">4-(cytidine-5'-diphospho)-2-C-methyl-D-erythritol kinase</fullName>
    </alternativeName>
</protein>
<name>A0A1I5YQA0_9RHOB</name>
<dbReference type="UniPathway" id="UPA00056">
    <property type="reaction ID" value="UER00094"/>
</dbReference>
<dbReference type="HAMAP" id="MF_00061">
    <property type="entry name" value="IspE"/>
    <property type="match status" value="1"/>
</dbReference>
<evidence type="ECO:0000256" key="7">
    <source>
        <dbReference type="ARBA" id="ARBA00022840"/>
    </source>
</evidence>
<dbReference type="NCBIfam" id="NF011202">
    <property type="entry name" value="PRK14608.1"/>
    <property type="match status" value="1"/>
</dbReference>
<keyword evidence="6 10" id="KW-0418">Kinase</keyword>
<keyword evidence="7 10" id="KW-0067">ATP-binding</keyword>
<reference evidence="14" key="1">
    <citation type="submission" date="2016-10" db="EMBL/GenBank/DDBJ databases">
        <authorList>
            <person name="Varghese N."/>
            <person name="Submissions S."/>
        </authorList>
    </citation>
    <scope>NUCLEOTIDE SEQUENCE [LARGE SCALE GENOMIC DNA]</scope>
    <source>
        <strain evidence="14">JCM 10271</strain>
    </source>
</reference>
<comment type="function">
    <text evidence="10">Catalyzes the phosphorylation of the position 2 hydroxy group of 4-diphosphocytidyl-2C-methyl-D-erythritol.</text>
</comment>
<keyword evidence="8 10" id="KW-0414">Isoprene biosynthesis</keyword>
<dbReference type="InterPro" id="IPR013750">
    <property type="entry name" value="GHMP_kinase_C_dom"/>
</dbReference>
<dbReference type="SUPFAM" id="SSF54211">
    <property type="entry name" value="Ribosomal protein S5 domain 2-like"/>
    <property type="match status" value="1"/>
</dbReference>
<evidence type="ECO:0000256" key="4">
    <source>
        <dbReference type="ARBA" id="ARBA00022679"/>
    </source>
</evidence>
<feature type="domain" description="GHMP kinase N-terminal" evidence="11">
    <location>
        <begin position="67"/>
        <end position="124"/>
    </location>
</feature>
<dbReference type="Pfam" id="PF00288">
    <property type="entry name" value="GHMP_kinases_N"/>
    <property type="match status" value="1"/>
</dbReference>
<comment type="pathway">
    <text evidence="10">Isoprenoid biosynthesis; isopentenyl diphosphate biosynthesis via DXP pathway; isopentenyl diphosphate from 1-deoxy-D-xylulose 5-phosphate: step 3/6.</text>
</comment>
<keyword evidence="14" id="KW-1185">Reference proteome</keyword>
<dbReference type="RefSeq" id="WP_093011576.1">
    <property type="nucleotide sequence ID" value="NZ_FOXV01000006.1"/>
</dbReference>
<evidence type="ECO:0000256" key="1">
    <source>
        <dbReference type="ARBA" id="ARBA00009684"/>
    </source>
</evidence>
<dbReference type="InterPro" id="IPR006204">
    <property type="entry name" value="GHMP_kinase_N_dom"/>
</dbReference>
<dbReference type="InterPro" id="IPR020568">
    <property type="entry name" value="Ribosomal_Su5_D2-typ_SF"/>
</dbReference>
<feature type="active site" evidence="10">
    <location>
        <position position="10"/>
    </location>
</feature>
<dbReference type="GO" id="GO:0016114">
    <property type="term" value="P:terpenoid biosynthetic process"/>
    <property type="evidence" value="ECO:0007669"/>
    <property type="project" value="UniProtKB-UniRule"/>
</dbReference>
<evidence type="ECO:0000256" key="10">
    <source>
        <dbReference type="HAMAP-Rule" id="MF_00061"/>
    </source>
</evidence>
<comment type="catalytic activity">
    <reaction evidence="10">
        <text>4-CDP-2-C-methyl-D-erythritol + ATP = 4-CDP-2-C-methyl-D-erythritol 2-phosphate + ADP + H(+)</text>
        <dbReference type="Rhea" id="RHEA:18437"/>
        <dbReference type="ChEBI" id="CHEBI:15378"/>
        <dbReference type="ChEBI" id="CHEBI:30616"/>
        <dbReference type="ChEBI" id="CHEBI:57823"/>
        <dbReference type="ChEBI" id="CHEBI:57919"/>
        <dbReference type="ChEBI" id="CHEBI:456216"/>
        <dbReference type="EC" id="2.7.1.148"/>
    </reaction>
</comment>
<evidence type="ECO:0000256" key="9">
    <source>
        <dbReference type="ARBA" id="ARBA00032554"/>
    </source>
</evidence>
<dbReference type="EC" id="2.7.1.148" evidence="2 10"/>
<dbReference type="GO" id="GO:0019288">
    <property type="term" value="P:isopentenyl diphosphate biosynthetic process, methylerythritol 4-phosphate pathway"/>
    <property type="evidence" value="ECO:0007669"/>
    <property type="project" value="UniProtKB-UniRule"/>
</dbReference>
<evidence type="ECO:0000256" key="2">
    <source>
        <dbReference type="ARBA" id="ARBA00012052"/>
    </source>
</evidence>
<dbReference type="InterPro" id="IPR036554">
    <property type="entry name" value="GHMP_kinase_C_sf"/>
</dbReference>
<dbReference type="Gene3D" id="3.30.70.890">
    <property type="entry name" value="GHMP kinase, C-terminal domain"/>
    <property type="match status" value="1"/>
</dbReference>
<evidence type="ECO:0000259" key="11">
    <source>
        <dbReference type="Pfam" id="PF00288"/>
    </source>
</evidence>
<dbReference type="PANTHER" id="PTHR43527">
    <property type="entry name" value="4-DIPHOSPHOCYTIDYL-2-C-METHYL-D-ERYTHRITOL KINASE, CHLOROPLASTIC"/>
    <property type="match status" value="1"/>
</dbReference>
<dbReference type="InterPro" id="IPR014721">
    <property type="entry name" value="Ribsml_uS5_D2-typ_fold_subgr"/>
</dbReference>
<proteinExistence type="inferred from homology"/>
<accession>A0A1I5YQA0</accession>
<dbReference type="NCBIfam" id="TIGR00154">
    <property type="entry name" value="ispE"/>
    <property type="match status" value="1"/>
</dbReference>
<sequence length="274" mass="28539">MVIEERAPAKLNLSLHITGRRADGYHLLDSLVVFADLGDVVRVEAAEDLSLDVTGPMADGVPDGEDNLVFRAARFLDPVRGAKITLEKHLPSAAGIGGGSSDAAAVLRALSELWGMPLPRQAMALGADVPMCLDPKAQRISGAGEAIRIVPGLPKIPAVLVNPGVGVSTAEIFRTLTARENPPMPETWPETRDVADVADFLSGTRNDLTALAIAAAPEIETALAALDDALFAQMSGSGATCFGIYTDAGAADAAANRISAAQGNWWVRAVTLNP</sequence>
<dbReference type="GO" id="GO:0050515">
    <property type="term" value="F:4-(cytidine 5'-diphospho)-2-C-methyl-D-erythritol kinase activity"/>
    <property type="evidence" value="ECO:0007669"/>
    <property type="project" value="UniProtKB-UniRule"/>
</dbReference>
<dbReference type="Gene3D" id="3.30.230.10">
    <property type="match status" value="1"/>
</dbReference>
<evidence type="ECO:0000259" key="12">
    <source>
        <dbReference type="Pfam" id="PF08544"/>
    </source>
</evidence>
<dbReference type="PIRSF" id="PIRSF010376">
    <property type="entry name" value="IspE"/>
    <property type="match status" value="1"/>
</dbReference>
<dbReference type="Pfam" id="PF08544">
    <property type="entry name" value="GHMP_kinases_C"/>
    <property type="match status" value="1"/>
</dbReference>
<keyword evidence="4 10" id="KW-0808">Transferase</keyword>
<keyword evidence="5 10" id="KW-0547">Nucleotide-binding</keyword>
<evidence type="ECO:0000256" key="5">
    <source>
        <dbReference type="ARBA" id="ARBA00022741"/>
    </source>
</evidence>
<evidence type="ECO:0000256" key="8">
    <source>
        <dbReference type="ARBA" id="ARBA00023229"/>
    </source>
</evidence>
<dbReference type="AlphaFoldDB" id="A0A1I5YQA0"/>
<dbReference type="PANTHER" id="PTHR43527:SF2">
    <property type="entry name" value="4-DIPHOSPHOCYTIDYL-2-C-METHYL-D-ERYTHRITOL KINASE, CHLOROPLASTIC"/>
    <property type="match status" value="1"/>
</dbReference>
<feature type="active site" evidence="10">
    <location>
        <position position="128"/>
    </location>
</feature>
<feature type="binding site" evidence="10">
    <location>
        <begin position="91"/>
        <end position="101"/>
    </location>
    <ligand>
        <name>ATP</name>
        <dbReference type="ChEBI" id="CHEBI:30616"/>
    </ligand>
</feature>
<dbReference type="SUPFAM" id="SSF55060">
    <property type="entry name" value="GHMP Kinase, C-terminal domain"/>
    <property type="match status" value="1"/>
</dbReference>
<organism evidence="13 14">
    <name type="scientific">Roseivivax halotolerans</name>
    <dbReference type="NCBI Taxonomy" id="93684"/>
    <lineage>
        <taxon>Bacteria</taxon>
        <taxon>Pseudomonadati</taxon>
        <taxon>Pseudomonadota</taxon>
        <taxon>Alphaproteobacteria</taxon>
        <taxon>Rhodobacterales</taxon>
        <taxon>Roseobacteraceae</taxon>
        <taxon>Roseivivax</taxon>
    </lineage>
</organism>
<dbReference type="InterPro" id="IPR004424">
    <property type="entry name" value="IspE"/>
</dbReference>
<dbReference type="EMBL" id="FOXV01000006">
    <property type="protein sequence ID" value="SFQ46454.1"/>
    <property type="molecule type" value="Genomic_DNA"/>
</dbReference>
<comment type="similarity">
    <text evidence="1 10">Belongs to the GHMP kinase family. IspE subfamily.</text>
</comment>
<dbReference type="STRING" id="93684.SAMN05421853_106171"/>
<evidence type="ECO:0000256" key="6">
    <source>
        <dbReference type="ARBA" id="ARBA00022777"/>
    </source>
</evidence>
<evidence type="ECO:0000313" key="14">
    <source>
        <dbReference type="Proteomes" id="UP000243106"/>
    </source>
</evidence>
<evidence type="ECO:0000313" key="13">
    <source>
        <dbReference type="EMBL" id="SFQ46454.1"/>
    </source>
</evidence>